<reference evidence="2 3" key="2">
    <citation type="journal article" date="2010" name="Nucleic Acids Res.">
        <title>BeetleBase in 2010: revisions to provide comprehensive genomic information for Tribolium castaneum.</title>
        <authorList>
            <person name="Kim H.S."/>
            <person name="Murphy T."/>
            <person name="Xia J."/>
            <person name="Caragea D."/>
            <person name="Park Y."/>
            <person name="Beeman R.W."/>
            <person name="Lorenzen M.D."/>
            <person name="Butcher S."/>
            <person name="Manak J.R."/>
            <person name="Brown S.J."/>
        </authorList>
    </citation>
    <scope>GENOME REANNOTATION</scope>
    <source>
        <strain evidence="2 3">Georgia GA2</strain>
    </source>
</reference>
<keyword evidence="3" id="KW-1185">Reference proteome</keyword>
<feature type="chain" id="PRO_5003027120" evidence="1">
    <location>
        <begin position="26"/>
        <end position="99"/>
    </location>
</feature>
<dbReference type="HOGENOM" id="CLU_2323367_0_0_1"/>
<keyword evidence="1" id="KW-0732">Signal</keyword>
<dbReference type="AlphaFoldDB" id="D2A4H6"/>
<dbReference type="InParanoid" id="D2A4H6"/>
<dbReference type="EMBL" id="KQ971344">
    <property type="protein sequence ID" value="EFA05228.1"/>
    <property type="molecule type" value="Genomic_DNA"/>
</dbReference>
<protein>
    <submittedName>
        <fullName evidence="2">Uncharacterized protein</fullName>
    </submittedName>
</protein>
<feature type="signal peptide" evidence="1">
    <location>
        <begin position="1"/>
        <end position="25"/>
    </location>
</feature>
<gene>
    <name evidence="2" type="primary">AUGUSTUS-3.0.2_15372</name>
    <name evidence="2" type="ORF">TcasGA2_TC015372</name>
</gene>
<evidence type="ECO:0000313" key="3">
    <source>
        <dbReference type="Proteomes" id="UP000007266"/>
    </source>
</evidence>
<name>D2A4H6_TRICA</name>
<organism evidence="2 3">
    <name type="scientific">Tribolium castaneum</name>
    <name type="common">Red flour beetle</name>
    <dbReference type="NCBI Taxonomy" id="7070"/>
    <lineage>
        <taxon>Eukaryota</taxon>
        <taxon>Metazoa</taxon>
        <taxon>Ecdysozoa</taxon>
        <taxon>Arthropoda</taxon>
        <taxon>Hexapoda</taxon>
        <taxon>Insecta</taxon>
        <taxon>Pterygota</taxon>
        <taxon>Neoptera</taxon>
        <taxon>Endopterygota</taxon>
        <taxon>Coleoptera</taxon>
        <taxon>Polyphaga</taxon>
        <taxon>Cucujiformia</taxon>
        <taxon>Tenebrionidae</taxon>
        <taxon>Tenebrionidae incertae sedis</taxon>
        <taxon>Tribolium</taxon>
    </lineage>
</organism>
<dbReference type="Proteomes" id="UP000007266">
    <property type="component" value="Linkage group 6"/>
</dbReference>
<proteinExistence type="predicted"/>
<evidence type="ECO:0000313" key="2">
    <source>
        <dbReference type="EMBL" id="EFA05228.1"/>
    </source>
</evidence>
<sequence>MAARIAFVFFAALVIFQVLMWESNATVIRRDVADDSKTAQQTIEDTLQSFKSSLDDLVKNIQNNELVQNVSVSLKTLGEQIQTQSQQLVAKLQNTTKTN</sequence>
<accession>D2A4H6</accession>
<reference evidence="2 3" key="1">
    <citation type="journal article" date="2008" name="Nature">
        <title>The genome of the model beetle and pest Tribolium castaneum.</title>
        <authorList>
            <consortium name="Tribolium Genome Sequencing Consortium"/>
            <person name="Richards S."/>
            <person name="Gibbs R.A."/>
            <person name="Weinstock G.M."/>
            <person name="Brown S.J."/>
            <person name="Denell R."/>
            <person name="Beeman R.W."/>
            <person name="Gibbs R."/>
            <person name="Beeman R.W."/>
            <person name="Brown S.J."/>
            <person name="Bucher G."/>
            <person name="Friedrich M."/>
            <person name="Grimmelikhuijzen C.J."/>
            <person name="Klingler M."/>
            <person name="Lorenzen M."/>
            <person name="Richards S."/>
            <person name="Roth S."/>
            <person name="Schroder R."/>
            <person name="Tautz D."/>
            <person name="Zdobnov E.M."/>
            <person name="Muzny D."/>
            <person name="Gibbs R.A."/>
            <person name="Weinstock G.M."/>
            <person name="Attaway T."/>
            <person name="Bell S."/>
            <person name="Buhay C.J."/>
            <person name="Chandrabose M.N."/>
            <person name="Chavez D."/>
            <person name="Clerk-Blankenburg K.P."/>
            <person name="Cree A."/>
            <person name="Dao M."/>
            <person name="Davis C."/>
            <person name="Chacko J."/>
            <person name="Dinh H."/>
            <person name="Dugan-Rocha S."/>
            <person name="Fowler G."/>
            <person name="Garner T.T."/>
            <person name="Garnes J."/>
            <person name="Gnirke A."/>
            <person name="Hawes A."/>
            <person name="Hernandez J."/>
            <person name="Hines S."/>
            <person name="Holder M."/>
            <person name="Hume J."/>
            <person name="Jhangiani S.N."/>
            <person name="Joshi V."/>
            <person name="Khan Z.M."/>
            <person name="Jackson L."/>
            <person name="Kovar C."/>
            <person name="Kowis A."/>
            <person name="Lee S."/>
            <person name="Lewis L.R."/>
            <person name="Margolis J."/>
            <person name="Morgan M."/>
            <person name="Nazareth L.V."/>
            <person name="Nguyen N."/>
            <person name="Okwuonu G."/>
            <person name="Parker D."/>
            <person name="Richards S."/>
            <person name="Ruiz S.J."/>
            <person name="Santibanez J."/>
            <person name="Savard J."/>
            <person name="Scherer S.E."/>
            <person name="Schneider B."/>
            <person name="Sodergren E."/>
            <person name="Tautz D."/>
            <person name="Vattahil S."/>
            <person name="Villasana D."/>
            <person name="White C.S."/>
            <person name="Wright R."/>
            <person name="Park Y."/>
            <person name="Beeman R.W."/>
            <person name="Lord J."/>
            <person name="Oppert B."/>
            <person name="Lorenzen M."/>
            <person name="Brown S."/>
            <person name="Wang L."/>
            <person name="Savard J."/>
            <person name="Tautz D."/>
            <person name="Richards S."/>
            <person name="Weinstock G."/>
            <person name="Gibbs R.A."/>
            <person name="Liu Y."/>
            <person name="Worley K."/>
            <person name="Weinstock G."/>
            <person name="Elsik C.G."/>
            <person name="Reese J.T."/>
            <person name="Elhaik E."/>
            <person name="Landan G."/>
            <person name="Graur D."/>
            <person name="Arensburger P."/>
            <person name="Atkinson P."/>
            <person name="Beeman R.W."/>
            <person name="Beidler J."/>
            <person name="Brown S.J."/>
            <person name="Demuth J.P."/>
            <person name="Drury D.W."/>
            <person name="Du Y.Z."/>
            <person name="Fujiwara H."/>
            <person name="Lorenzen M."/>
            <person name="Maselli V."/>
            <person name="Osanai M."/>
            <person name="Park Y."/>
            <person name="Robertson H.M."/>
            <person name="Tu Z."/>
            <person name="Wang J.J."/>
            <person name="Wang S."/>
            <person name="Richards S."/>
            <person name="Song H."/>
            <person name="Zhang L."/>
            <person name="Sodergren E."/>
            <person name="Werner D."/>
            <person name="Stanke M."/>
            <person name="Morgenstern B."/>
            <person name="Solovyev V."/>
            <person name="Kosarev P."/>
            <person name="Brown G."/>
            <person name="Chen H.C."/>
            <person name="Ermolaeva O."/>
            <person name="Hlavina W."/>
            <person name="Kapustin Y."/>
            <person name="Kiryutin B."/>
            <person name="Kitts P."/>
            <person name="Maglott D."/>
            <person name="Pruitt K."/>
            <person name="Sapojnikov V."/>
            <person name="Souvorov A."/>
            <person name="Mackey A.J."/>
            <person name="Waterhouse R.M."/>
            <person name="Wyder S."/>
            <person name="Zdobnov E.M."/>
            <person name="Zdobnov E.M."/>
            <person name="Wyder S."/>
            <person name="Kriventseva E.V."/>
            <person name="Kadowaki T."/>
            <person name="Bork P."/>
            <person name="Aranda M."/>
            <person name="Bao R."/>
            <person name="Beermann A."/>
            <person name="Berns N."/>
            <person name="Bolognesi R."/>
            <person name="Bonneton F."/>
            <person name="Bopp D."/>
            <person name="Brown S.J."/>
            <person name="Bucher G."/>
            <person name="Butts T."/>
            <person name="Chaumot A."/>
            <person name="Denell R.E."/>
            <person name="Ferrier D.E."/>
            <person name="Friedrich M."/>
            <person name="Gordon C.M."/>
            <person name="Jindra M."/>
            <person name="Klingler M."/>
            <person name="Lan Q."/>
            <person name="Lattorff H.M."/>
            <person name="Laudet V."/>
            <person name="von Levetsow C."/>
            <person name="Liu Z."/>
            <person name="Lutz R."/>
            <person name="Lynch J.A."/>
            <person name="da Fonseca R.N."/>
            <person name="Posnien N."/>
            <person name="Reuter R."/>
            <person name="Roth S."/>
            <person name="Savard J."/>
            <person name="Schinko J.B."/>
            <person name="Schmitt C."/>
            <person name="Schoppmeier M."/>
            <person name="Schroder R."/>
            <person name="Shippy T.D."/>
            <person name="Simonnet F."/>
            <person name="Marques-Souza H."/>
            <person name="Tautz D."/>
            <person name="Tomoyasu Y."/>
            <person name="Trauner J."/>
            <person name="Van der Zee M."/>
            <person name="Vervoort M."/>
            <person name="Wittkopp N."/>
            <person name="Wimmer E.A."/>
            <person name="Yang X."/>
            <person name="Jones A.K."/>
            <person name="Sattelle D.B."/>
            <person name="Ebert P.R."/>
            <person name="Nelson D."/>
            <person name="Scott J.G."/>
            <person name="Beeman R.W."/>
            <person name="Muthukrishnan S."/>
            <person name="Kramer K.J."/>
            <person name="Arakane Y."/>
            <person name="Beeman R.W."/>
            <person name="Zhu Q."/>
            <person name="Hogenkamp D."/>
            <person name="Dixit R."/>
            <person name="Oppert B."/>
            <person name="Jiang H."/>
            <person name="Zou Z."/>
            <person name="Marshall J."/>
            <person name="Elpidina E."/>
            <person name="Vinokurov K."/>
            <person name="Oppert C."/>
            <person name="Zou Z."/>
            <person name="Evans J."/>
            <person name="Lu Z."/>
            <person name="Zhao P."/>
            <person name="Sumathipala N."/>
            <person name="Altincicek B."/>
            <person name="Vilcinskas A."/>
            <person name="Williams M."/>
            <person name="Hultmark D."/>
            <person name="Hetru C."/>
            <person name="Jiang H."/>
            <person name="Grimmelikhuijzen C.J."/>
            <person name="Hauser F."/>
            <person name="Cazzamali G."/>
            <person name="Williamson M."/>
            <person name="Park Y."/>
            <person name="Li B."/>
            <person name="Tanaka Y."/>
            <person name="Predel R."/>
            <person name="Neupert S."/>
            <person name="Schachtner J."/>
            <person name="Verleyen P."/>
            <person name="Raible F."/>
            <person name="Bork P."/>
            <person name="Friedrich M."/>
            <person name="Walden K.K."/>
            <person name="Robertson H.M."/>
            <person name="Angeli S."/>
            <person name="Foret S."/>
            <person name="Bucher G."/>
            <person name="Schuetz S."/>
            <person name="Maleszka R."/>
            <person name="Wimmer E.A."/>
            <person name="Beeman R.W."/>
            <person name="Lorenzen M."/>
            <person name="Tomoyasu Y."/>
            <person name="Miller S.C."/>
            <person name="Grossmann D."/>
            <person name="Bucher G."/>
        </authorList>
    </citation>
    <scope>NUCLEOTIDE SEQUENCE [LARGE SCALE GENOMIC DNA]</scope>
    <source>
        <strain evidence="2 3">Georgia GA2</strain>
    </source>
</reference>
<evidence type="ECO:0000256" key="1">
    <source>
        <dbReference type="SAM" id="SignalP"/>
    </source>
</evidence>